<keyword evidence="2" id="KW-1185">Reference proteome</keyword>
<accession>A0ACC0QU73</accession>
<evidence type="ECO:0000313" key="2">
    <source>
        <dbReference type="Proteomes" id="UP001065298"/>
    </source>
</evidence>
<evidence type="ECO:0000313" key="1">
    <source>
        <dbReference type="EMBL" id="KAI8666865.1"/>
    </source>
</evidence>
<dbReference type="Proteomes" id="UP001065298">
    <property type="component" value="Chromosome 6"/>
</dbReference>
<organism evidence="1 2">
    <name type="scientific">Fusarium keratoplasticum</name>
    <dbReference type="NCBI Taxonomy" id="1328300"/>
    <lineage>
        <taxon>Eukaryota</taxon>
        <taxon>Fungi</taxon>
        <taxon>Dikarya</taxon>
        <taxon>Ascomycota</taxon>
        <taxon>Pezizomycotina</taxon>
        <taxon>Sordariomycetes</taxon>
        <taxon>Hypocreomycetidae</taxon>
        <taxon>Hypocreales</taxon>
        <taxon>Nectriaceae</taxon>
        <taxon>Fusarium</taxon>
        <taxon>Fusarium solani species complex</taxon>
    </lineage>
</organism>
<dbReference type="EMBL" id="CM046508">
    <property type="protein sequence ID" value="KAI8666865.1"/>
    <property type="molecule type" value="Genomic_DNA"/>
</dbReference>
<name>A0ACC0QU73_9HYPO</name>
<gene>
    <name evidence="1" type="ORF">NCS57_00913500</name>
</gene>
<protein>
    <submittedName>
        <fullName evidence="1">PKS-ER domain-containing protein</fullName>
    </submittedName>
</protein>
<comment type="caution">
    <text evidence="1">The sequence shown here is derived from an EMBL/GenBank/DDBJ whole genome shotgun (WGS) entry which is preliminary data.</text>
</comment>
<reference evidence="1" key="1">
    <citation type="submission" date="2022-06" db="EMBL/GenBank/DDBJ databases">
        <title>Fusarium solani species complex genomes reveal bases of compartmentalisation and animal pathogenesis.</title>
        <authorList>
            <person name="Tsai I.J."/>
        </authorList>
    </citation>
    <scope>NUCLEOTIDE SEQUENCE</scope>
    <source>
        <strain evidence="1">Fu6.1</strain>
    </source>
</reference>
<proteinExistence type="predicted"/>
<sequence length="97" mass="11130">MSRITVFDLVRPFGVISSIGVYNTDISWTGSETYGKNIRLQMGRYPVRSVFSDAIALLEQKQHLLNFMFEHVMPLSQTSQGYRLFDQSKVQKVISQP</sequence>